<dbReference type="PANTHER" id="PTHR43639">
    <property type="entry name" value="OXIDOREDUCTASE, SHORT-CHAIN DEHYDROGENASE/REDUCTASE FAMILY (AFU_ORTHOLOGUE AFUA_5G02870)"/>
    <property type="match status" value="1"/>
</dbReference>
<reference evidence="3 4" key="1">
    <citation type="submission" date="2013-04" db="EMBL/GenBank/DDBJ databases">
        <title>Hyphomonas hirschiana VP5 Genome Sequencing.</title>
        <authorList>
            <person name="Lai Q."/>
            <person name="Shao Z."/>
        </authorList>
    </citation>
    <scope>NUCLEOTIDE SEQUENCE [LARGE SCALE GENOMIC DNA]</scope>
    <source>
        <strain evidence="3 4">VP5</strain>
    </source>
</reference>
<dbReference type="Proteomes" id="UP000025061">
    <property type="component" value="Unassembled WGS sequence"/>
</dbReference>
<dbReference type="PATRIC" id="fig|1280951.3.peg.1163"/>
<organism evidence="3 4">
    <name type="scientific">Hyphomonas hirschiana VP5</name>
    <dbReference type="NCBI Taxonomy" id="1280951"/>
    <lineage>
        <taxon>Bacteria</taxon>
        <taxon>Pseudomonadati</taxon>
        <taxon>Pseudomonadota</taxon>
        <taxon>Alphaproteobacteria</taxon>
        <taxon>Hyphomonadales</taxon>
        <taxon>Hyphomonadaceae</taxon>
        <taxon>Hyphomonas</taxon>
    </lineage>
</organism>
<dbReference type="Pfam" id="PF13561">
    <property type="entry name" value="adh_short_C2"/>
    <property type="match status" value="1"/>
</dbReference>
<dbReference type="AlphaFoldDB" id="A0A059FYG9"/>
<evidence type="ECO:0000313" key="3">
    <source>
        <dbReference type="EMBL" id="KCZ95637.1"/>
    </source>
</evidence>
<dbReference type="InterPro" id="IPR002347">
    <property type="entry name" value="SDR_fam"/>
</dbReference>
<proteinExistence type="inferred from homology"/>
<dbReference type="SUPFAM" id="SSF51735">
    <property type="entry name" value="NAD(P)-binding Rossmann-fold domains"/>
    <property type="match status" value="1"/>
</dbReference>
<dbReference type="PANTHER" id="PTHR43639:SF1">
    <property type="entry name" value="SHORT-CHAIN DEHYDROGENASE_REDUCTASE FAMILY PROTEIN"/>
    <property type="match status" value="1"/>
</dbReference>
<dbReference type="OrthoDB" id="9786360at2"/>
<keyword evidence="4" id="KW-1185">Reference proteome</keyword>
<dbReference type="NCBIfam" id="NF006597">
    <property type="entry name" value="PRK09134.1"/>
    <property type="match status" value="1"/>
</dbReference>
<evidence type="ECO:0000256" key="1">
    <source>
        <dbReference type="ARBA" id="ARBA00006484"/>
    </source>
</evidence>
<dbReference type="EMBL" id="ARYI01000003">
    <property type="protein sequence ID" value="KCZ95637.1"/>
    <property type="molecule type" value="Genomic_DNA"/>
</dbReference>
<dbReference type="PRINTS" id="PR00081">
    <property type="entry name" value="GDHRDH"/>
</dbReference>
<comment type="caution">
    <text evidence="3">The sequence shown here is derived from an EMBL/GenBank/DDBJ whole genome shotgun (WGS) entry which is preliminary data.</text>
</comment>
<dbReference type="GO" id="GO:0016491">
    <property type="term" value="F:oxidoreductase activity"/>
    <property type="evidence" value="ECO:0007669"/>
    <property type="project" value="UniProtKB-KW"/>
</dbReference>
<protein>
    <submittedName>
        <fullName evidence="3">Short chain dehydrogenase/reductase family oxidoreductase</fullName>
    </submittedName>
</protein>
<evidence type="ECO:0000256" key="2">
    <source>
        <dbReference type="ARBA" id="ARBA00023002"/>
    </source>
</evidence>
<accession>A0A059FYG9</accession>
<keyword evidence="2" id="KW-0560">Oxidoreductase</keyword>
<dbReference type="Gene3D" id="3.40.50.720">
    <property type="entry name" value="NAD(P)-binding Rossmann-like Domain"/>
    <property type="match status" value="1"/>
</dbReference>
<dbReference type="RefSeq" id="WP_011645504.1">
    <property type="nucleotide sequence ID" value="NZ_ARYI01000003.1"/>
</dbReference>
<dbReference type="InterPro" id="IPR036291">
    <property type="entry name" value="NAD(P)-bd_dom_sf"/>
</dbReference>
<comment type="similarity">
    <text evidence="1">Belongs to the short-chain dehydrogenases/reductases (SDR) family.</text>
</comment>
<sequence length="250" mass="26388">MTPKGALVTGAGGRLGRAMAQALGADGWAVAVHYRDSADGAEETAAQIRAAGGQADIIGCDLSDEGQRGTLLGQTRTLLDTPVTLLVNSASTFTGDSTLGHTREDWDHHFEPNLRAPVHLAQQLAADLPEGERGLVVNLIDQKVLKLNPLFFTYTLSKAALWQATRMLAQGLAPNVRVNAIAPGPTLPSVHQSPEQFAAEQAATLTGEGSSPDEIVNALRYLISASSVTGQMIASDGGQHLMWQTPDTQF</sequence>
<evidence type="ECO:0000313" key="4">
    <source>
        <dbReference type="Proteomes" id="UP000025061"/>
    </source>
</evidence>
<gene>
    <name evidence="3" type="ORF">HHI_05755</name>
</gene>
<name>A0A059FYG9_9PROT</name>